<keyword evidence="4 5" id="KW-0472">Membrane</keyword>
<evidence type="ECO:0000259" key="7">
    <source>
        <dbReference type="PROSITE" id="PS50929"/>
    </source>
</evidence>
<reference evidence="8 9" key="1">
    <citation type="submission" date="2018-07" db="EMBL/GenBank/DDBJ databases">
        <title>Motiliproteus coralliicola sp. nov., a bacterium isolated from Coral.</title>
        <authorList>
            <person name="Wang G."/>
        </authorList>
    </citation>
    <scope>NUCLEOTIDE SEQUENCE [LARGE SCALE GENOMIC DNA]</scope>
    <source>
        <strain evidence="8 9">C34</strain>
    </source>
</reference>
<gene>
    <name evidence="8" type="ORF">DV711_11730</name>
</gene>
<feature type="domain" description="ABC transmembrane type-1" evidence="7">
    <location>
        <begin position="29"/>
        <end position="303"/>
    </location>
</feature>
<dbReference type="InterPro" id="IPR027417">
    <property type="entry name" value="P-loop_NTPase"/>
</dbReference>
<dbReference type="InterPro" id="IPR011527">
    <property type="entry name" value="ABC1_TM_dom"/>
</dbReference>
<dbReference type="AlphaFoldDB" id="A0A369WE28"/>
<feature type="transmembrane region" description="Helical" evidence="5">
    <location>
        <begin position="29"/>
        <end position="46"/>
    </location>
</feature>
<feature type="transmembrane region" description="Helical" evidence="5">
    <location>
        <begin position="262"/>
        <end position="280"/>
    </location>
</feature>
<proteinExistence type="predicted"/>
<dbReference type="SUPFAM" id="SSF52540">
    <property type="entry name" value="P-loop containing nucleoside triphosphate hydrolases"/>
    <property type="match status" value="1"/>
</dbReference>
<evidence type="ECO:0000256" key="1">
    <source>
        <dbReference type="ARBA" id="ARBA00004651"/>
    </source>
</evidence>
<dbReference type="Gene3D" id="3.40.50.300">
    <property type="entry name" value="P-loop containing nucleotide triphosphate hydrolases"/>
    <property type="match status" value="2"/>
</dbReference>
<feature type="transmembrane region" description="Helical" evidence="5">
    <location>
        <begin position="179"/>
        <end position="195"/>
    </location>
</feature>
<dbReference type="GO" id="GO:0016887">
    <property type="term" value="F:ATP hydrolysis activity"/>
    <property type="evidence" value="ECO:0007669"/>
    <property type="project" value="InterPro"/>
</dbReference>
<evidence type="ECO:0000256" key="2">
    <source>
        <dbReference type="ARBA" id="ARBA00022692"/>
    </source>
</evidence>
<dbReference type="Pfam" id="PF00664">
    <property type="entry name" value="ABC_membrane"/>
    <property type="match status" value="1"/>
</dbReference>
<evidence type="ECO:0000256" key="5">
    <source>
        <dbReference type="SAM" id="Phobius"/>
    </source>
</evidence>
<protein>
    <submittedName>
        <fullName evidence="8">ABC transporter ATP-binding protein</fullName>
    </submittedName>
</protein>
<dbReference type="OrthoDB" id="6082336at2"/>
<keyword evidence="3 5" id="KW-1133">Transmembrane helix</keyword>
<dbReference type="InterPro" id="IPR003439">
    <property type="entry name" value="ABC_transporter-like_ATP-bd"/>
</dbReference>
<dbReference type="SUPFAM" id="SSF90123">
    <property type="entry name" value="ABC transporter transmembrane region"/>
    <property type="match status" value="1"/>
</dbReference>
<dbReference type="InterPro" id="IPR036640">
    <property type="entry name" value="ABC1_TM_sf"/>
</dbReference>
<evidence type="ECO:0000313" key="8">
    <source>
        <dbReference type="EMBL" id="RDE19553.1"/>
    </source>
</evidence>
<feature type="transmembrane region" description="Helical" evidence="5">
    <location>
        <begin position="155"/>
        <end position="173"/>
    </location>
</feature>
<keyword evidence="2 5" id="KW-0812">Transmembrane</keyword>
<comment type="subcellular location">
    <subcellularLocation>
        <location evidence="1">Cell membrane</location>
        <topology evidence="1">Multi-pass membrane protein</topology>
    </subcellularLocation>
</comment>
<dbReference type="PROSITE" id="PS50893">
    <property type="entry name" value="ABC_TRANSPORTER_2"/>
    <property type="match status" value="1"/>
</dbReference>
<dbReference type="PANTHER" id="PTHR43394:SF1">
    <property type="entry name" value="ATP-BINDING CASSETTE SUB-FAMILY B MEMBER 10, MITOCHONDRIAL"/>
    <property type="match status" value="1"/>
</dbReference>
<comment type="caution">
    <text evidence="8">The sequence shown here is derived from an EMBL/GenBank/DDBJ whole genome shotgun (WGS) entry which is preliminary data.</text>
</comment>
<accession>A0A369WE28</accession>
<dbReference type="Proteomes" id="UP000253769">
    <property type="component" value="Unassembled WGS sequence"/>
</dbReference>
<dbReference type="EMBL" id="QQOH01000003">
    <property type="protein sequence ID" value="RDE19553.1"/>
    <property type="molecule type" value="Genomic_DNA"/>
</dbReference>
<dbReference type="GO" id="GO:0005886">
    <property type="term" value="C:plasma membrane"/>
    <property type="evidence" value="ECO:0007669"/>
    <property type="project" value="UniProtKB-SubCell"/>
</dbReference>
<evidence type="ECO:0000256" key="3">
    <source>
        <dbReference type="ARBA" id="ARBA00022989"/>
    </source>
</evidence>
<dbReference type="CDD" id="cd07346">
    <property type="entry name" value="ABC_6TM_exporters"/>
    <property type="match status" value="1"/>
</dbReference>
<feature type="transmembrane region" description="Helical" evidence="5">
    <location>
        <begin position="76"/>
        <end position="98"/>
    </location>
</feature>
<dbReference type="RefSeq" id="WP_114695899.1">
    <property type="nucleotide sequence ID" value="NZ_QQOH01000003.1"/>
</dbReference>
<keyword evidence="9" id="KW-1185">Reference proteome</keyword>
<evidence type="ECO:0000313" key="9">
    <source>
        <dbReference type="Proteomes" id="UP000253769"/>
    </source>
</evidence>
<name>A0A369WE28_9GAMM</name>
<evidence type="ECO:0000256" key="4">
    <source>
        <dbReference type="ARBA" id="ARBA00023136"/>
    </source>
</evidence>
<feature type="domain" description="ABC transporter" evidence="6">
    <location>
        <begin position="360"/>
        <end position="871"/>
    </location>
</feature>
<dbReference type="InterPro" id="IPR039421">
    <property type="entry name" value="Type_1_exporter"/>
</dbReference>
<dbReference type="PANTHER" id="PTHR43394">
    <property type="entry name" value="ATP-DEPENDENT PERMEASE MDL1, MITOCHONDRIAL"/>
    <property type="match status" value="1"/>
</dbReference>
<dbReference type="PROSITE" id="PS50929">
    <property type="entry name" value="ABC_TM1F"/>
    <property type="match status" value="1"/>
</dbReference>
<dbReference type="Pfam" id="PF00005">
    <property type="entry name" value="ABC_tran"/>
    <property type="match status" value="2"/>
</dbReference>
<keyword evidence="8" id="KW-0547">Nucleotide-binding</keyword>
<keyword evidence="8" id="KW-0067">ATP-binding</keyword>
<evidence type="ECO:0000259" key="6">
    <source>
        <dbReference type="PROSITE" id="PS50893"/>
    </source>
</evidence>
<dbReference type="Gene3D" id="1.20.1560.10">
    <property type="entry name" value="ABC transporter type 1, transmembrane domain"/>
    <property type="match status" value="1"/>
</dbReference>
<dbReference type="GO" id="GO:0015421">
    <property type="term" value="F:ABC-type oligopeptide transporter activity"/>
    <property type="evidence" value="ECO:0007669"/>
    <property type="project" value="TreeGrafter"/>
</dbReference>
<sequence>MQNKEPRSGRTMDPSIFKFILRHTKRDQILILALTLLSFPFVYASLEVPKLIINNAIGGVDIPEQLFGWPMDQVSYLFLLCGLFLGLVLINGAIKYVLNVYRGVVGERMLRRLRYDLFCQVLRFPLPRFKRLSQGEVIPIITAETEPLGGFIGEAFALPAFQGGILLTYIFFIFNQDPLLGAAATVLYPFQLYIIPKLQRKVNQLGKQRVLAARQLGDRIGDTISGIREVHANDTSHYERAEISSRLGRIFEIRFEIYKKKFFIKFLNNFLAQVTPFFFYSAGGYYVIQGELSLGALVAVLAAYKDLNAPWKELLKYYQTKEDVRIKYEQVVEMFEADGMMEQKLLDAPRLSLDLSQGGWKATRLGYAEDEGESRFGRLSFELDITRHNALIGAEGSGRQELGELLVRLLTPSQGGLALAGAELDQLPESAMANHVGYVAAGAHLFSGSIRDNLLYPLRNRELEPAETDAERERMQLRARQSGNSIQDPHGNWFDLDSLELTDQRAFKARIQQAIDTADLGADLFQMGLAGRLEQQDCDQIEQQVLQARQLIREQLGEPNFKDLVEPFDWDRYNTNLTVQENILFGTTDNPRDTHTEAASPTVREFLEQAGLYEDFVKIGRKVTEIMVDLFSDVEPDSDLFERFSFIHHEDLPDYRALLNKTADGIDLEDVECCSKFLALTFQLCPARHRLGLIDSTIQQQIVQARHKLAAQLAEQTDADLQIDFFALERFNNRLSLMDNMLFGRLAYGQASARRRVTELVQRVVEQLGLEESIQQVGLDFQVGTAGSRLSQAQRQKLALARVLIKQPDVLILNDALNGLDPNTEKRLLTNVRQLQIGRGLILLSGRADQADGFDRILELGHGELRELRPA</sequence>
<organism evidence="8 9">
    <name type="scientific">Motiliproteus coralliicola</name>
    <dbReference type="NCBI Taxonomy" id="2283196"/>
    <lineage>
        <taxon>Bacteria</taxon>
        <taxon>Pseudomonadati</taxon>
        <taxon>Pseudomonadota</taxon>
        <taxon>Gammaproteobacteria</taxon>
        <taxon>Oceanospirillales</taxon>
        <taxon>Oceanospirillaceae</taxon>
        <taxon>Motiliproteus</taxon>
    </lineage>
</organism>
<dbReference type="GO" id="GO:0005524">
    <property type="term" value="F:ATP binding"/>
    <property type="evidence" value="ECO:0007669"/>
    <property type="project" value="UniProtKB-KW"/>
</dbReference>